<dbReference type="Pfam" id="PF09810">
    <property type="entry name" value="Exo5"/>
    <property type="match status" value="3"/>
</dbReference>
<accession>A0ABY7DXE7</accession>
<comment type="similarity">
    <text evidence="1">Belongs to the EXO5 family.</text>
</comment>
<sequence>MRMISVDENEQDVEEVLKNGTEIAASDTSNAEGSVQLISTLVKRKRGKDDLCSELEDDGLPDNLEKIESCETDFAEEFTENDLSVVATLEKTLESPLSSFRPGYLWVSDLTRQNWCEQQLYYSFTVPGLVEEKPVMTEGTNLHLERVTSNEDIWGIKVLNLINSLQGFLNGGTVAREIPIFGAPFNEGVFIVGLIDELRFDPEMYLMELWELKTRKRKSMPSKAQCVQHRLQVMLYKKLFDDLVKGNLAKETVAKHLRLDLKKTFGDDVVKQVTINFLTSKDLSELMDVLFSKVQCLTCIQEIGVEYVHQDSKGTIGMCRESYSDEELEKLYKEYLKFWRGERCSTGVDIEDAWKCQSCDFADICDWRKKKAEEYSKKNIHPCD</sequence>
<dbReference type="EMBL" id="CP111015">
    <property type="protein sequence ID" value="WAR01313.1"/>
    <property type="molecule type" value="Genomic_DNA"/>
</dbReference>
<evidence type="ECO:0000313" key="3">
    <source>
        <dbReference type="Proteomes" id="UP001164746"/>
    </source>
</evidence>
<proteinExistence type="inferred from homology"/>
<reference evidence="2" key="1">
    <citation type="submission" date="2022-11" db="EMBL/GenBank/DDBJ databases">
        <title>Centuries of genome instability and evolution in soft-shell clam transmissible cancer (bioRxiv).</title>
        <authorList>
            <person name="Hart S.F.M."/>
            <person name="Yonemitsu M.A."/>
            <person name="Giersch R.M."/>
            <person name="Beal B.F."/>
            <person name="Arriagada G."/>
            <person name="Davis B.W."/>
            <person name="Ostrander E.A."/>
            <person name="Goff S.P."/>
            <person name="Metzger M.J."/>
        </authorList>
    </citation>
    <scope>NUCLEOTIDE SEQUENCE</scope>
    <source>
        <strain evidence="2">MELC-2E11</strain>
        <tissue evidence="2">Siphon/mantle</tissue>
    </source>
</reference>
<evidence type="ECO:0000313" key="2">
    <source>
        <dbReference type="EMBL" id="WAR01313.1"/>
    </source>
</evidence>
<gene>
    <name evidence="2" type="ORF">MAR_007871</name>
</gene>
<evidence type="ECO:0000256" key="1">
    <source>
        <dbReference type="ARBA" id="ARBA00009797"/>
    </source>
</evidence>
<dbReference type="PANTHER" id="PTHR14464">
    <property type="entry name" value="EXONUCLEASE V"/>
    <property type="match status" value="1"/>
</dbReference>
<dbReference type="InterPro" id="IPR011604">
    <property type="entry name" value="PDDEXK-like_dom_sf"/>
</dbReference>
<name>A0ABY7DXE7_MYAAR</name>
<keyword evidence="3" id="KW-1185">Reference proteome</keyword>
<organism evidence="2 3">
    <name type="scientific">Mya arenaria</name>
    <name type="common">Soft-shell clam</name>
    <dbReference type="NCBI Taxonomy" id="6604"/>
    <lineage>
        <taxon>Eukaryota</taxon>
        <taxon>Metazoa</taxon>
        <taxon>Spiralia</taxon>
        <taxon>Lophotrochozoa</taxon>
        <taxon>Mollusca</taxon>
        <taxon>Bivalvia</taxon>
        <taxon>Autobranchia</taxon>
        <taxon>Heteroconchia</taxon>
        <taxon>Euheterodonta</taxon>
        <taxon>Imparidentia</taxon>
        <taxon>Neoheterodontei</taxon>
        <taxon>Myida</taxon>
        <taxon>Myoidea</taxon>
        <taxon>Myidae</taxon>
        <taxon>Mya</taxon>
    </lineage>
</organism>
<dbReference type="PANTHER" id="PTHR14464:SF4">
    <property type="entry name" value="EXONUCLEASE V"/>
    <property type="match status" value="1"/>
</dbReference>
<dbReference type="Gene3D" id="3.90.320.10">
    <property type="match status" value="1"/>
</dbReference>
<dbReference type="InterPro" id="IPR019190">
    <property type="entry name" value="EXOV"/>
</dbReference>
<protein>
    <submittedName>
        <fullName evidence="2">EXO5-like protein</fullName>
    </submittedName>
</protein>
<dbReference type="Proteomes" id="UP001164746">
    <property type="component" value="Chromosome 4"/>
</dbReference>